<organism evidence="1 2">
    <name type="scientific">Trifolium pratense</name>
    <name type="common">Red clover</name>
    <dbReference type="NCBI Taxonomy" id="57577"/>
    <lineage>
        <taxon>Eukaryota</taxon>
        <taxon>Viridiplantae</taxon>
        <taxon>Streptophyta</taxon>
        <taxon>Embryophyta</taxon>
        <taxon>Tracheophyta</taxon>
        <taxon>Spermatophyta</taxon>
        <taxon>Magnoliopsida</taxon>
        <taxon>eudicotyledons</taxon>
        <taxon>Gunneridae</taxon>
        <taxon>Pentapetalae</taxon>
        <taxon>rosids</taxon>
        <taxon>fabids</taxon>
        <taxon>Fabales</taxon>
        <taxon>Fabaceae</taxon>
        <taxon>Papilionoideae</taxon>
        <taxon>50 kb inversion clade</taxon>
        <taxon>NPAAA clade</taxon>
        <taxon>Hologalegina</taxon>
        <taxon>IRL clade</taxon>
        <taxon>Trifolieae</taxon>
        <taxon>Trifolium</taxon>
    </lineage>
</organism>
<keyword evidence="2" id="KW-1185">Reference proteome</keyword>
<reference evidence="1" key="1">
    <citation type="submission" date="2023-10" db="EMBL/GenBank/DDBJ databases">
        <authorList>
            <person name="Rodriguez Cubillos JULIANA M."/>
            <person name="De Vega J."/>
        </authorList>
    </citation>
    <scope>NUCLEOTIDE SEQUENCE</scope>
</reference>
<proteinExistence type="predicted"/>
<protein>
    <submittedName>
        <fullName evidence="1">Uncharacterized protein</fullName>
    </submittedName>
</protein>
<dbReference type="Proteomes" id="UP001177021">
    <property type="component" value="Unassembled WGS sequence"/>
</dbReference>
<sequence>MKKELEILIERLEERLKMMRKIRAELIAQQHQLNRELEEGYEEILEIIMEEEGVRKKDMKRYSRLSWKKKKVSEESSGQLQLVEREDMEDVSIDVEKRNFLNTLFYLINNLTGIKGLSEAKFDKMREAAEKLVVSDAPLKPKLFDKDEQEQLKEMIKRIAGHKAIDSDQAKEVIITELKDKVEELLRALIIQTDEPIDLVKKKTKKSMDERKRHKKIITALKDLKEKNTYLKKDISTLEQENTALKEENNSAKRDISTLKQENTALMEENNSAKRDNTYLKEQVEGLIEVIPLQERKDKIPTILYVQKYLKK</sequence>
<evidence type="ECO:0000313" key="2">
    <source>
        <dbReference type="Proteomes" id="UP001177021"/>
    </source>
</evidence>
<dbReference type="EMBL" id="CASHSV030000002">
    <property type="protein sequence ID" value="CAJ2633863.1"/>
    <property type="molecule type" value="Genomic_DNA"/>
</dbReference>
<name>A0ACB0IQB2_TRIPR</name>
<evidence type="ECO:0000313" key="1">
    <source>
        <dbReference type="EMBL" id="CAJ2633863.1"/>
    </source>
</evidence>
<gene>
    <name evidence="1" type="ORF">MILVUS5_LOCUS4890</name>
</gene>
<comment type="caution">
    <text evidence="1">The sequence shown here is derived from an EMBL/GenBank/DDBJ whole genome shotgun (WGS) entry which is preliminary data.</text>
</comment>
<accession>A0ACB0IQB2</accession>